<protein>
    <submittedName>
        <fullName evidence="1">Uncharacterized protein</fullName>
    </submittedName>
</protein>
<gene>
    <name evidence="1" type="ORF">DSO57_1028023</name>
</gene>
<dbReference type="EMBL" id="QTSX02004435">
    <property type="protein sequence ID" value="KAJ9064662.1"/>
    <property type="molecule type" value="Genomic_DNA"/>
</dbReference>
<keyword evidence="2" id="KW-1185">Reference proteome</keyword>
<reference evidence="1" key="1">
    <citation type="submission" date="2022-04" db="EMBL/GenBank/DDBJ databases">
        <title>Genome of the entomopathogenic fungus Entomophthora muscae.</title>
        <authorList>
            <person name="Elya C."/>
            <person name="Lovett B.R."/>
            <person name="Lee E."/>
            <person name="Macias A.M."/>
            <person name="Hajek A.E."/>
            <person name="De Bivort B.L."/>
            <person name="Kasson M.T."/>
            <person name="De Fine Licht H.H."/>
            <person name="Stajich J.E."/>
        </authorList>
    </citation>
    <scope>NUCLEOTIDE SEQUENCE</scope>
    <source>
        <strain evidence="1">Berkeley</strain>
    </source>
</reference>
<sequence length="150" mass="15575">MSLSGGIGKSLNRAVEAAVEKGITVVVAAGNENQNACRTSPSSVPEAITVGATDRNDRRADFSNYGQCVDLFAPGVDIISTWNDGETESLSGTSMAAPHVAGLIAVFLSESPATPKEVSKKLVKLALPEMVHNPRTGSPNLLANNGVNQE</sequence>
<comment type="caution">
    <text evidence="1">The sequence shown here is derived from an EMBL/GenBank/DDBJ whole genome shotgun (WGS) entry which is preliminary data.</text>
</comment>
<evidence type="ECO:0000313" key="2">
    <source>
        <dbReference type="Proteomes" id="UP001165960"/>
    </source>
</evidence>
<accession>A0ACC2SQY5</accession>
<organism evidence="1 2">
    <name type="scientific">Entomophthora muscae</name>
    <dbReference type="NCBI Taxonomy" id="34485"/>
    <lineage>
        <taxon>Eukaryota</taxon>
        <taxon>Fungi</taxon>
        <taxon>Fungi incertae sedis</taxon>
        <taxon>Zoopagomycota</taxon>
        <taxon>Entomophthoromycotina</taxon>
        <taxon>Entomophthoromycetes</taxon>
        <taxon>Entomophthorales</taxon>
        <taxon>Entomophthoraceae</taxon>
        <taxon>Entomophthora</taxon>
    </lineage>
</organism>
<dbReference type="Proteomes" id="UP001165960">
    <property type="component" value="Unassembled WGS sequence"/>
</dbReference>
<name>A0ACC2SQY5_9FUNG</name>
<evidence type="ECO:0000313" key="1">
    <source>
        <dbReference type="EMBL" id="KAJ9064662.1"/>
    </source>
</evidence>
<proteinExistence type="predicted"/>